<proteinExistence type="predicted"/>
<organism evidence="1 2">
    <name type="scientific">Folsomia candida</name>
    <name type="common">Springtail</name>
    <dbReference type="NCBI Taxonomy" id="158441"/>
    <lineage>
        <taxon>Eukaryota</taxon>
        <taxon>Metazoa</taxon>
        <taxon>Ecdysozoa</taxon>
        <taxon>Arthropoda</taxon>
        <taxon>Hexapoda</taxon>
        <taxon>Collembola</taxon>
        <taxon>Entomobryomorpha</taxon>
        <taxon>Isotomoidea</taxon>
        <taxon>Isotomidae</taxon>
        <taxon>Proisotominae</taxon>
        <taxon>Folsomia</taxon>
    </lineage>
</organism>
<comment type="caution">
    <text evidence="1">The sequence shown here is derived from an EMBL/GenBank/DDBJ whole genome shotgun (WGS) entry which is preliminary data.</text>
</comment>
<gene>
    <name evidence="1" type="ORF">Fcan01_20025</name>
</gene>
<evidence type="ECO:0000313" key="1">
    <source>
        <dbReference type="EMBL" id="OXA44989.1"/>
    </source>
</evidence>
<keyword evidence="2" id="KW-1185">Reference proteome</keyword>
<evidence type="ECO:0000313" key="2">
    <source>
        <dbReference type="Proteomes" id="UP000198287"/>
    </source>
</evidence>
<dbReference type="Proteomes" id="UP000198287">
    <property type="component" value="Unassembled WGS sequence"/>
</dbReference>
<evidence type="ECO:0008006" key="3">
    <source>
        <dbReference type="Google" id="ProtNLM"/>
    </source>
</evidence>
<sequence>MKTSNWQYFLHRYYKTCQKFCLLPILWDNTGQTVKFETSKIRIFLWCLMQSYYTADTVYLAVTICTINYAELTPEETMKLLSHGLSRMGACILIAWFANDFKSANNLINQVCKVHQRLKDEYYTDQNGGVDDGLFYVTFGVITVHIQPIGPTLQHLEERHSVRYWGNRLLPGDFYDNKIGIALFAFAELLLSYMAIFGTGYAATQLVVYAQITRNWLQLICNNSQPKDATSSRNMSRNVSLYKILHVLNCFHRETCSALLWPITQHVLCAVHVLVNVITIKCWHILPAPIRFTLFLSAFAFSYFESSCFKAAAEIYESSARFKQNMACMPRRIAYYKRVEMSLWCIRINVSSAYHFEMDTFNSCMQAVVDNTVNVLLTFF</sequence>
<accession>A0A226DII0</accession>
<dbReference type="EMBL" id="LNIX01000018">
    <property type="protein sequence ID" value="OXA44989.1"/>
    <property type="molecule type" value="Genomic_DNA"/>
</dbReference>
<protein>
    <recommendedName>
        <fullName evidence="3">Odorant receptor</fullName>
    </recommendedName>
</protein>
<dbReference type="AlphaFoldDB" id="A0A226DII0"/>
<dbReference type="OrthoDB" id="10686348at2759"/>
<reference evidence="1 2" key="1">
    <citation type="submission" date="2015-12" db="EMBL/GenBank/DDBJ databases">
        <title>The genome of Folsomia candida.</title>
        <authorList>
            <person name="Faddeeva A."/>
            <person name="Derks M.F."/>
            <person name="Anvar Y."/>
            <person name="Smit S."/>
            <person name="Van Straalen N."/>
            <person name="Roelofs D."/>
        </authorList>
    </citation>
    <scope>NUCLEOTIDE SEQUENCE [LARGE SCALE GENOMIC DNA]</scope>
    <source>
        <strain evidence="1 2">VU population</strain>
        <tissue evidence="1">Whole body</tissue>
    </source>
</reference>
<name>A0A226DII0_FOLCA</name>